<name>A0A4Z2HH35_9TELE</name>
<organism evidence="2 3">
    <name type="scientific">Liparis tanakae</name>
    <name type="common">Tanaka's snailfish</name>
    <dbReference type="NCBI Taxonomy" id="230148"/>
    <lineage>
        <taxon>Eukaryota</taxon>
        <taxon>Metazoa</taxon>
        <taxon>Chordata</taxon>
        <taxon>Craniata</taxon>
        <taxon>Vertebrata</taxon>
        <taxon>Euteleostomi</taxon>
        <taxon>Actinopterygii</taxon>
        <taxon>Neopterygii</taxon>
        <taxon>Teleostei</taxon>
        <taxon>Neoteleostei</taxon>
        <taxon>Acanthomorphata</taxon>
        <taxon>Eupercaria</taxon>
        <taxon>Perciformes</taxon>
        <taxon>Cottioidei</taxon>
        <taxon>Cottales</taxon>
        <taxon>Liparidae</taxon>
        <taxon>Liparis</taxon>
    </lineage>
</organism>
<gene>
    <name evidence="2" type="ORF">EYF80_024596</name>
</gene>
<comment type="caution">
    <text evidence="2">The sequence shown here is derived from an EMBL/GenBank/DDBJ whole genome shotgun (WGS) entry which is preliminary data.</text>
</comment>
<dbReference type="EMBL" id="SRLO01000239">
    <property type="protein sequence ID" value="TNN65189.1"/>
    <property type="molecule type" value="Genomic_DNA"/>
</dbReference>
<evidence type="ECO:0000313" key="2">
    <source>
        <dbReference type="EMBL" id="TNN65189.1"/>
    </source>
</evidence>
<reference evidence="2 3" key="1">
    <citation type="submission" date="2019-03" db="EMBL/GenBank/DDBJ databases">
        <title>First draft genome of Liparis tanakae, snailfish: a comprehensive survey of snailfish specific genes.</title>
        <authorList>
            <person name="Kim W."/>
            <person name="Song I."/>
            <person name="Jeong J.-H."/>
            <person name="Kim D."/>
            <person name="Kim S."/>
            <person name="Ryu S."/>
            <person name="Song J.Y."/>
            <person name="Lee S.K."/>
        </authorList>
    </citation>
    <scope>NUCLEOTIDE SEQUENCE [LARGE SCALE GENOMIC DNA]</scope>
    <source>
        <tissue evidence="2">Muscle</tissue>
    </source>
</reference>
<proteinExistence type="predicted"/>
<protein>
    <submittedName>
        <fullName evidence="2">Uncharacterized protein</fullName>
    </submittedName>
</protein>
<evidence type="ECO:0000256" key="1">
    <source>
        <dbReference type="SAM" id="MobiDB-lite"/>
    </source>
</evidence>
<dbReference type="AlphaFoldDB" id="A0A4Z2HH35"/>
<evidence type="ECO:0000313" key="3">
    <source>
        <dbReference type="Proteomes" id="UP000314294"/>
    </source>
</evidence>
<keyword evidence="3" id="KW-1185">Reference proteome</keyword>
<sequence length="85" mass="9435">MHLASRSSSSSTRCQCGSTLSHCHLHVSPRLYNTAPVSPSLAWSLKPEHEVPSSQNRAGQRVKAPERLLVLRPLHAEQQRRVTAD</sequence>
<dbReference type="Proteomes" id="UP000314294">
    <property type="component" value="Unassembled WGS sequence"/>
</dbReference>
<feature type="region of interest" description="Disordered" evidence="1">
    <location>
        <begin position="46"/>
        <end position="66"/>
    </location>
</feature>
<accession>A0A4Z2HH35</accession>